<feature type="transmembrane region" description="Helical" evidence="1">
    <location>
        <begin position="216"/>
        <end position="241"/>
    </location>
</feature>
<feature type="non-terminal residue" evidence="2">
    <location>
        <position position="304"/>
    </location>
</feature>
<evidence type="ECO:0000313" key="3">
    <source>
        <dbReference type="Proteomes" id="UP001519460"/>
    </source>
</evidence>
<accession>A0ABD0KIA4</accession>
<evidence type="ECO:0000313" key="2">
    <source>
        <dbReference type="EMBL" id="KAK7486904.1"/>
    </source>
</evidence>
<evidence type="ECO:0000256" key="1">
    <source>
        <dbReference type="SAM" id="Phobius"/>
    </source>
</evidence>
<protein>
    <recommendedName>
        <fullName evidence="4">Amino acid transporter transmembrane domain-containing protein</fullName>
    </recommendedName>
</protein>
<dbReference type="PANTHER" id="PTHR16189:SF6">
    <property type="entry name" value="AMINO ACID TRANSPORTER TRANSMEMBRANE DOMAIN-CONTAINING PROTEIN"/>
    <property type="match status" value="1"/>
</dbReference>
<dbReference type="Proteomes" id="UP001519460">
    <property type="component" value="Unassembled WGS sequence"/>
</dbReference>
<gene>
    <name evidence="2" type="ORF">BaRGS_00021875</name>
</gene>
<feature type="transmembrane region" description="Helical" evidence="1">
    <location>
        <begin position="174"/>
        <end position="196"/>
    </location>
</feature>
<keyword evidence="3" id="KW-1185">Reference proteome</keyword>
<evidence type="ECO:0008006" key="4">
    <source>
        <dbReference type="Google" id="ProtNLM"/>
    </source>
</evidence>
<sequence length="304" mass="33908">MARFRCEFDRDSPAVAYLQAYFVTIATILGTGILGLPVTLTESGLYPFLISFLIDACMQSVLIHFFTDLLQRAYAVQLENQKEEAVPLNKLVEEEINIDYEDTGDALMKEVQLPDIEGRTLQPPNLHLLGKLFLGCGFQQAFDVLIILQFIALLICYALAGSEAYAEVIGIDHFYVIPVFVWVLTFAIIFALRLIQPTVVAFYVGVSLGRTITNDFAHIGAPFLMGTVALGGTINTMPFTFEKIKYRKNQITNYRFAVLGSAGHCAPNCGRGLHEKVLPAFLQHFQHVCRNYNGRLLWGTVTGK</sequence>
<dbReference type="PANTHER" id="PTHR16189">
    <property type="entry name" value="TRANSMEMBRANE PROTEIN 104-RELATED"/>
    <property type="match status" value="1"/>
</dbReference>
<dbReference type="AlphaFoldDB" id="A0ABD0KIA4"/>
<comment type="caution">
    <text evidence="2">The sequence shown here is derived from an EMBL/GenBank/DDBJ whole genome shotgun (WGS) entry which is preliminary data.</text>
</comment>
<keyword evidence="1" id="KW-0472">Membrane</keyword>
<keyword evidence="1" id="KW-1133">Transmembrane helix</keyword>
<feature type="transmembrane region" description="Helical" evidence="1">
    <location>
        <begin position="20"/>
        <end position="38"/>
    </location>
</feature>
<reference evidence="2 3" key="1">
    <citation type="journal article" date="2023" name="Sci. Data">
        <title>Genome assembly of the Korean intertidal mud-creeper Batillaria attramentaria.</title>
        <authorList>
            <person name="Patra A.K."/>
            <person name="Ho P.T."/>
            <person name="Jun S."/>
            <person name="Lee S.J."/>
            <person name="Kim Y."/>
            <person name="Won Y.J."/>
        </authorList>
    </citation>
    <scope>NUCLEOTIDE SEQUENCE [LARGE SCALE GENOMIC DNA]</scope>
    <source>
        <strain evidence="2">Wonlab-2016</strain>
    </source>
</reference>
<name>A0ABD0KIA4_9CAEN</name>
<feature type="transmembrane region" description="Helical" evidence="1">
    <location>
        <begin position="45"/>
        <end position="66"/>
    </location>
</feature>
<dbReference type="EMBL" id="JACVVK020000172">
    <property type="protein sequence ID" value="KAK7486904.1"/>
    <property type="molecule type" value="Genomic_DNA"/>
</dbReference>
<organism evidence="2 3">
    <name type="scientific">Batillaria attramentaria</name>
    <dbReference type="NCBI Taxonomy" id="370345"/>
    <lineage>
        <taxon>Eukaryota</taxon>
        <taxon>Metazoa</taxon>
        <taxon>Spiralia</taxon>
        <taxon>Lophotrochozoa</taxon>
        <taxon>Mollusca</taxon>
        <taxon>Gastropoda</taxon>
        <taxon>Caenogastropoda</taxon>
        <taxon>Sorbeoconcha</taxon>
        <taxon>Cerithioidea</taxon>
        <taxon>Batillariidae</taxon>
        <taxon>Batillaria</taxon>
    </lineage>
</organism>
<proteinExistence type="predicted"/>
<keyword evidence="1" id="KW-0812">Transmembrane</keyword>
<feature type="transmembrane region" description="Helical" evidence="1">
    <location>
        <begin position="141"/>
        <end position="162"/>
    </location>
</feature>